<evidence type="ECO:0000256" key="3">
    <source>
        <dbReference type="ARBA" id="ARBA00022515"/>
    </source>
</evidence>
<dbReference type="GO" id="GO:0003677">
    <property type="term" value="F:DNA binding"/>
    <property type="evidence" value="ECO:0007669"/>
    <property type="project" value="UniProtKB-UniRule"/>
</dbReference>
<evidence type="ECO:0000256" key="4">
    <source>
        <dbReference type="ARBA" id="ARBA00022705"/>
    </source>
</evidence>
<keyword evidence="7 9" id="KW-0411">Iron-sulfur</keyword>
<evidence type="ECO:0000256" key="6">
    <source>
        <dbReference type="ARBA" id="ARBA00023004"/>
    </source>
</evidence>
<dbReference type="KEGG" id="bnn:FOA43_000408"/>
<keyword evidence="8 9" id="KW-0238">DNA-binding</keyword>
<dbReference type="PIRSF" id="PIRSF009449">
    <property type="entry name" value="DNA_primase_large_subunit"/>
    <property type="match status" value="1"/>
</dbReference>
<feature type="binding site" evidence="10">
    <location>
        <position position="467"/>
    </location>
    <ligand>
        <name>[4Fe-4S] cluster</name>
        <dbReference type="ChEBI" id="CHEBI:49883"/>
    </ligand>
</feature>
<dbReference type="Gene3D" id="1.20.930.80">
    <property type="match status" value="1"/>
</dbReference>
<dbReference type="GeneID" id="62193809"/>
<feature type="region of interest" description="Disordered" evidence="11">
    <location>
        <begin position="1"/>
        <end position="20"/>
    </location>
</feature>
<dbReference type="InterPro" id="IPR007238">
    <property type="entry name" value="DNA_primase_lsu_euk/arc"/>
</dbReference>
<dbReference type="CDD" id="cd07322">
    <property type="entry name" value="PriL_PriS_Eukaryotic"/>
    <property type="match status" value="1"/>
</dbReference>
<evidence type="ECO:0000256" key="11">
    <source>
        <dbReference type="SAM" id="MobiDB-lite"/>
    </source>
</evidence>
<keyword evidence="6 9" id="KW-0408">Iron</keyword>
<keyword evidence="3 9" id="KW-0639">Primosome</keyword>
<dbReference type="Proteomes" id="UP000662931">
    <property type="component" value="Chromosome 1"/>
</dbReference>
<dbReference type="EMBL" id="CP064812">
    <property type="protein sequence ID" value="QPG73103.1"/>
    <property type="molecule type" value="Genomic_DNA"/>
</dbReference>
<dbReference type="GO" id="GO:0051539">
    <property type="term" value="F:4 iron, 4 sulfur cluster binding"/>
    <property type="evidence" value="ECO:0007669"/>
    <property type="project" value="UniProtKB-UniRule"/>
</dbReference>
<reference evidence="13" key="1">
    <citation type="submission" date="2020-10" db="EMBL/GenBank/DDBJ databases">
        <authorList>
            <person name="Roach M.J.R."/>
        </authorList>
    </citation>
    <scope>NUCLEOTIDE SEQUENCE</scope>
    <source>
        <strain evidence="13">CBS 1945</strain>
    </source>
</reference>
<organism evidence="13 14">
    <name type="scientific">Eeniella nana</name>
    <name type="common">Yeast</name>
    <name type="synonym">Brettanomyces nanus</name>
    <dbReference type="NCBI Taxonomy" id="13502"/>
    <lineage>
        <taxon>Eukaryota</taxon>
        <taxon>Fungi</taxon>
        <taxon>Dikarya</taxon>
        <taxon>Ascomycota</taxon>
        <taxon>Saccharomycotina</taxon>
        <taxon>Pichiomycetes</taxon>
        <taxon>Pichiales</taxon>
        <taxon>Pichiaceae</taxon>
        <taxon>Brettanomyces</taxon>
    </lineage>
</organism>
<dbReference type="GO" id="GO:0005658">
    <property type="term" value="C:alpha DNA polymerase:primase complex"/>
    <property type="evidence" value="ECO:0007669"/>
    <property type="project" value="TreeGrafter"/>
</dbReference>
<comment type="function">
    <text evidence="9">DNA primase is the polymerase that synthesizes small RNA primers for the Okazaki fragments made during discontinuous DNA replication.</text>
</comment>
<feature type="compositionally biased region" description="Basic residues" evidence="11">
    <location>
        <begin position="1"/>
        <end position="10"/>
    </location>
</feature>
<evidence type="ECO:0000256" key="10">
    <source>
        <dbReference type="PIRSR" id="PIRSR009449-1"/>
    </source>
</evidence>
<comment type="cofactor">
    <cofactor evidence="9">
        <name>[4Fe-4S] cluster</name>
        <dbReference type="ChEBI" id="CHEBI:49883"/>
    </cofactor>
    <text evidence="9">Binds 1 [4Fe-4S] cluster.</text>
</comment>
<feature type="binding site" evidence="10">
    <location>
        <position position="409"/>
    </location>
    <ligand>
        <name>[4Fe-4S] cluster</name>
        <dbReference type="ChEBI" id="CHEBI:49883"/>
    </ligand>
</feature>
<evidence type="ECO:0000256" key="9">
    <source>
        <dbReference type="PIRNR" id="PIRNR009449"/>
    </source>
</evidence>
<evidence type="ECO:0000259" key="12">
    <source>
        <dbReference type="Pfam" id="PF04104"/>
    </source>
</evidence>
<sequence length="517" mass="60490">MFRKVRRRTDGRRNFDSNPSKGFTDDLSRYPRRLTFYRMPPLEEITLEEFETWAIDRLKVLLEIESCQSRGKKFKETSSIVTPILSKLLPLNPPSKESSSLYQERKKDHYSHFILRLAFCRSDELRRRFVKAETALFKIRYQQLGLQEQREFVDSIDLPWEEVSEGEREQFRDQLLSCSYNAIRSTLMQTVDYQRTQHVTDQQISAYLDTVKFYRLPFEYVPELVSTRQSFLHLGYAYVGEFQRLSLIATEFSNFLMEQLQATMKALPTLDEDDRLVPVLNNLSKGYVAIDYKLNGYGVGEGDGSDSNDMINAGNVGQFVQDFPLCMQILMEGVQQNHHLRYSGRQQLSLFLKGIGLNAEEALKFWQQQFTAMGPGSMSVEKFNKDYRYSFRHNYGLEGGHIHYKPWDCRTIISKPGPTKNEYHGCPYRDLHRDELSTRLQQLGLEDDTRLGEVLELSERGEYQTACTKVFELVNRERIDSCLKQGVKVDESSIVHPNQYFDRNRYLDEHTEPTKTK</sequence>
<keyword evidence="4 9" id="KW-0235">DNA replication</keyword>
<feature type="binding site" evidence="10">
    <location>
        <position position="326"/>
    </location>
    <ligand>
        <name>[4Fe-4S] cluster</name>
        <dbReference type="ChEBI" id="CHEBI:49883"/>
    </ligand>
</feature>
<dbReference type="GO" id="GO:0006270">
    <property type="term" value="P:DNA replication initiation"/>
    <property type="evidence" value="ECO:0007669"/>
    <property type="project" value="TreeGrafter"/>
</dbReference>
<keyword evidence="5 9" id="KW-0479">Metal-binding</keyword>
<dbReference type="InterPro" id="IPR058560">
    <property type="entry name" value="DNA_primase_C"/>
</dbReference>
<dbReference type="RefSeq" id="XP_038776668.1">
    <property type="nucleotide sequence ID" value="XM_038920740.1"/>
</dbReference>
<dbReference type="PANTHER" id="PTHR10537:SF3">
    <property type="entry name" value="DNA PRIMASE LARGE SUBUNIT"/>
    <property type="match status" value="1"/>
</dbReference>
<comment type="similarity">
    <text evidence="1 9">Belongs to the eukaryotic-type primase large subunit family.</text>
</comment>
<evidence type="ECO:0000256" key="7">
    <source>
        <dbReference type="ARBA" id="ARBA00023014"/>
    </source>
</evidence>
<accession>A0A875RX51</accession>
<feature type="binding site" evidence="10">
    <location>
        <position position="426"/>
    </location>
    <ligand>
        <name>[4Fe-4S] cluster</name>
        <dbReference type="ChEBI" id="CHEBI:49883"/>
    </ligand>
</feature>
<dbReference type="GO" id="GO:0006269">
    <property type="term" value="P:DNA replication, synthesis of primer"/>
    <property type="evidence" value="ECO:0007669"/>
    <property type="project" value="UniProtKB-KW"/>
</dbReference>
<evidence type="ECO:0000256" key="1">
    <source>
        <dbReference type="ARBA" id="ARBA00010564"/>
    </source>
</evidence>
<dbReference type="OrthoDB" id="421393at2759"/>
<gene>
    <name evidence="13" type="ORF">FOA43_000408</name>
</gene>
<evidence type="ECO:0000313" key="14">
    <source>
        <dbReference type="Proteomes" id="UP000662931"/>
    </source>
</evidence>
<evidence type="ECO:0000256" key="2">
    <source>
        <dbReference type="ARBA" id="ARBA00022485"/>
    </source>
</evidence>
<dbReference type="InterPro" id="IPR016558">
    <property type="entry name" value="DNA_primase_lsu_euk"/>
</dbReference>
<keyword evidence="2 9" id="KW-0004">4Fe-4S</keyword>
<protein>
    <recommendedName>
        <fullName evidence="9">DNA primase large subunit</fullName>
    </recommendedName>
</protein>
<evidence type="ECO:0000256" key="8">
    <source>
        <dbReference type="ARBA" id="ARBA00023125"/>
    </source>
</evidence>
<proteinExistence type="inferred from homology"/>
<keyword evidence="14" id="KW-1185">Reference proteome</keyword>
<evidence type="ECO:0000313" key="13">
    <source>
        <dbReference type="EMBL" id="QPG73103.1"/>
    </source>
</evidence>
<feature type="domain" description="DNA primase large subunit C-terminal" evidence="12">
    <location>
        <begin position="322"/>
        <end position="501"/>
    </location>
</feature>
<dbReference type="Pfam" id="PF26466">
    <property type="entry name" value="DNA_primase_lrg_N"/>
    <property type="match status" value="1"/>
</dbReference>
<dbReference type="GO" id="GO:0046872">
    <property type="term" value="F:metal ion binding"/>
    <property type="evidence" value="ECO:0007669"/>
    <property type="project" value="UniProtKB-UniRule"/>
</dbReference>
<name>A0A875RX51_EENNA</name>
<dbReference type="PANTHER" id="PTHR10537">
    <property type="entry name" value="DNA PRIMASE LARGE SUBUNIT"/>
    <property type="match status" value="1"/>
</dbReference>
<evidence type="ECO:0000256" key="5">
    <source>
        <dbReference type="ARBA" id="ARBA00022723"/>
    </source>
</evidence>
<dbReference type="Pfam" id="PF04104">
    <property type="entry name" value="DNA_primase_lrg"/>
    <property type="match status" value="1"/>
</dbReference>
<dbReference type="AlphaFoldDB" id="A0A875RX51"/>